<sequence>MSAAEWVSCLRCGAHRAVASKASPCTLCGESGYQLFGVPAKPDTPYYLSDATVREARLKGARQQAMLLALKYEGASSAFELAASFFEEDTGMLAIGKDDALGCHTYEQRSEAWLAWRKEYGV</sequence>
<dbReference type="EMBL" id="LR797039">
    <property type="protein sequence ID" value="CAB4182669.1"/>
    <property type="molecule type" value="Genomic_DNA"/>
</dbReference>
<evidence type="ECO:0000313" key="1">
    <source>
        <dbReference type="EMBL" id="CAB4165336.1"/>
    </source>
</evidence>
<evidence type="ECO:0000313" key="6">
    <source>
        <dbReference type="EMBL" id="CAB4199350.1"/>
    </source>
</evidence>
<evidence type="ECO:0000313" key="5">
    <source>
        <dbReference type="EMBL" id="CAB4187437.1"/>
    </source>
</evidence>
<evidence type="ECO:0000313" key="2">
    <source>
        <dbReference type="EMBL" id="CAB4171232.1"/>
    </source>
</evidence>
<evidence type="ECO:0000313" key="9">
    <source>
        <dbReference type="EMBL" id="CAB5238300.1"/>
    </source>
</evidence>
<evidence type="ECO:0000313" key="3">
    <source>
        <dbReference type="EMBL" id="CAB4177222.1"/>
    </source>
</evidence>
<name>A0A6J5RPQ3_9CAUD</name>
<dbReference type="EMBL" id="LR798452">
    <property type="protein sequence ID" value="CAB5238300.1"/>
    <property type="molecule type" value="Genomic_DNA"/>
</dbReference>
<dbReference type="EMBL" id="LR797472">
    <property type="protein sequence ID" value="CAB4218834.1"/>
    <property type="molecule type" value="Genomic_DNA"/>
</dbReference>
<proteinExistence type="predicted"/>
<dbReference type="EMBL" id="LR797383">
    <property type="protein sequence ID" value="CAB4212834.1"/>
    <property type="molecule type" value="Genomic_DNA"/>
</dbReference>
<evidence type="ECO:0000313" key="7">
    <source>
        <dbReference type="EMBL" id="CAB4212834.1"/>
    </source>
</evidence>
<organism evidence="6">
    <name type="scientific">uncultured Caudovirales phage</name>
    <dbReference type="NCBI Taxonomy" id="2100421"/>
    <lineage>
        <taxon>Viruses</taxon>
        <taxon>Duplodnaviria</taxon>
        <taxon>Heunggongvirae</taxon>
        <taxon>Uroviricota</taxon>
        <taxon>Caudoviricetes</taxon>
        <taxon>Peduoviridae</taxon>
        <taxon>Maltschvirus</taxon>
        <taxon>Maltschvirus maltsch</taxon>
    </lineage>
</organism>
<protein>
    <submittedName>
        <fullName evidence="6">Uncharacterized protein</fullName>
    </submittedName>
</protein>
<dbReference type="EMBL" id="LR796865">
    <property type="protein sequence ID" value="CAB4171232.1"/>
    <property type="molecule type" value="Genomic_DNA"/>
</dbReference>
<evidence type="ECO:0000313" key="4">
    <source>
        <dbReference type="EMBL" id="CAB4182669.1"/>
    </source>
</evidence>
<gene>
    <name evidence="3" type="ORF">UFOVP1000_39</name>
    <name evidence="4" type="ORF">UFOVP1092_14</name>
    <name evidence="5" type="ORF">UFOVP1152_18</name>
    <name evidence="6" type="ORF">UFOVP1337_37</name>
    <name evidence="7" type="ORF">UFOVP1446_39</name>
    <name evidence="9" type="ORF">UFOVP1537_22</name>
    <name evidence="8" type="ORF">UFOVP1598_53</name>
    <name evidence="1" type="ORF">UFOVP825_40</name>
    <name evidence="2" type="ORF">UFOVP915_22</name>
</gene>
<reference evidence="6" key="1">
    <citation type="submission" date="2020-05" db="EMBL/GenBank/DDBJ databases">
        <authorList>
            <person name="Chiriac C."/>
            <person name="Salcher M."/>
            <person name="Ghai R."/>
            <person name="Kavagutti S V."/>
        </authorList>
    </citation>
    <scope>NUCLEOTIDE SEQUENCE</scope>
</reference>
<dbReference type="EMBL" id="LR796772">
    <property type="protein sequence ID" value="CAB4165336.1"/>
    <property type="molecule type" value="Genomic_DNA"/>
</dbReference>
<evidence type="ECO:0000313" key="8">
    <source>
        <dbReference type="EMBL" id="CAB4218834.1"/>
    </source>
</evidence>
<accession>A0A6J5RPQ3</accession>
<dbReference type="EMBL" id="LR797109">
    <property type="protein sequence ID" value="CAB4187437.1"/>
    <property type="molecule type" value="Genomic_DNA"/>
</dbReference>
<dbReference type="EMBL" id="LR796946">
    <property type="protein sequence ID" value="CAB4177222.1"/>
    <property type="molecule type" value="Genomic_DNA"/>
</dbReference>
<dbReference type="EMBL" id="LR797286">
    <property type="protein sequence ID" value="CAB4199350.1"/>
    <property type="molecule type" value="Genomic_DNA"/>
</dbReference>